<dbReference type="PROSITE" id="PS50893">
    <property type="entry name" value="ABC_TRANSPORTER_2"/>
    <property type="match status" value="1"/>
</dbReference>
<dbReference type="Pfam" id="PF00005">
    <property type="entry name" value="ABC_tran"/>
    <property type="match status" value="1"/>
</dbReference>
<evidence type="ECO:0000256" key="4">
    <source>
        <dbReference type="ARBA" id="ARBA00022840"/>
    </source>
</evidence>
<sequence>MGAYLAIDGQITGGMVIAASIIAGRALARIEGSIEGWNSYLVSRSAFGRIKALLTSSKVQFERLNLPRPEGRLDVERLLYVPGGTKQVVLNGISFALNPGEILAVIGNSGAGKTTLGKMLVGSVLPTSGNVRLDLMELHNWDPRQLGENIVYLPQDVQLFPGTIKQDIGRMRDDATDADIFKAASLADVHEMIADLPQGYETVVAADGSPLSGGQKQRIALARAFFGDPRFVVLDEPNSNLDTNGDKALARAVNHAQDNRITVVVITQKPSLLSSANKIMLLADGTIQMFGDRQPVLEKLAGRKAPKQVQK</sequence>
<dbReference type="Gene3D" id="3.40.50.300">
    <property type="entry name" value="P-loop containing nucleotide triphosphate hydrolases"/>
    <property type="match status" value="1"/>
</dbReference>
<dbReference type="GO" id="GO:0034040">
    <property type="term" value="F:ATPase-coupled lipid transmembrane transporter activity"/>
    <property type="evidence" value="ECO:0007669"/>
    <property type="project" value="TreeGrafter"/>
</dbReference>
<dbReference type="GO" id="GO:0016887">
    <property type="term" value="F:ATP hydrolysis activity"/>
    <property type="evidence" value="ECO:0007669"/>
    <property type="project" value="InterPro"/>
</dbReference>
<dbReference type="Proteomes" id="UP000198914">
    <property type="component" value="Unassembled WGS sequence"/>
</dbReference>
<dbReference type="PANTHER" id="PTHR24221">
    <property type="entry name" value="ATP-BINDING CASSETTE SUB-FAMILY B"/>
    <property type="match status" value="1"/>
</dbReference>
<gene>
    <name evidence="8" type="ORF">SAMN05444004_1269</name>
</gene>
<dbReference type="SMART" id="SM00382">
    <property type="entry name" value="AAA"/>
    <property type="match status" value="1"/>
</dbReference>
<dbReference type="InterPro" id="IPR003439">
    <property type="entry name" value="ABC_transporter-like_ATP-bd"/>
</dbReference>
<dbReference type="InterPro" id="IPR003593">
    <property type="entry name" value="AAA+_ATPase"/>
</dbReference>
<evidence type="ECO:0000256" key="2">
    <source>
        <dbReference type="ARBA" id="ARBA00022692"/>
    </source>
</evidence>
<name>A0A1H3U8X5_9RHOB</name>
<comment type="subcellular location">
    <subcellularLocation>
        <location evidence="1">Cell membrane</location>
        <topology evidence="1">Multi-pass membrane protein</topology>
    </subcellularLocation>
</comment>
<evidence type="ECO:0000313" key="9">
    <source>
        <dbReference type="Proteomes" id="UP000198914"/>
    </source>
</evidence>
<evidence type="ECO:0000256" key="6">
    <source>
        <dbReference type="ARBA" id="ARBA00023136"/>
    </source>
</evidence>
<keyword evidence="5" id="KW-1133">Transmembrane helix</keyword>
<accession>A0A1H3U8X5</accession>
<evidence type="ECO:0000313" key="8">
    <source>
        <dbReference type="EMBL" id="SDZ58866.1"/>
    </source>
</evidence>
<dbReference type="PANTHER" id="PTHR24221:SF248">
    <property type="entry name" value="ABC TRANSPORTER TRANSMEMBRANE REGION"/>
    <property type="match status" value="1"/>
</dbReference>
<dbReference type="SUPFAM" id="SSF52540">
    <property type="entry name" value="P-loop containing nucleoside triphosphate hydrolases"/>
    <property type="match status" value="1"/>
</dbReference>
<keyword evidence="9" id="KW-1185">Reference proteome</keyword>
<keyword evidence="2" id="KW-0812">Transmembrane</keyword>
<evidence type="ECO:0000256" key="1">
    <source>
        <dbReference type="ARBA" id="ARBA00004651"/>
    </source>
</evidence>
<dbReference type="GO" id="GO:0005886">
    <property type="term" value="C:plasma membrane"/>
    <property type="evidence" value="ECO:0007669"/>
    <property type="project" value="UniProtKB-SubCell"/>
</dbReference>
<feature type="domain" description="ABC transporter" evidence="7">
    <location>
        <begin position="73"/>
        <end position="309"/>
    </location>
</feature>
<dbReference type="EMBL" id="FNPX01000026">
    <property type="protein sequence ID" value="SDZ58866.1"/>
    <property type="molecule type" value="Genomic_DNA"/>
</dbReference>
<evidence type="ECO:0000256" key="3">
    <source>
        <dbReference type="ARBA" id="ARBA00022741"/>
    </source>
</evidence>
<evidence type="ECO:0000259" key="7">
    <source>
        <dbReference type="PROSITE" id="PS50893"/>
    </source>
</evidence>
<dbReference type="InterPro" id="IPR039421">
    <property type="entry name" value="Type_1_exporter"/>
</dbReference>
<keyword evidence="6" id="KW-0472">Membrane</keyword>
<proteinExistence type="predicted"/>
<dbReference type="PROSITE" id="PS00211">
    <property type="entry name" value="ABC_TRANSPORTER_1"/>
    <property type="match status" value="1"/>
</dbReference>
<dbReference type="SUPFAM" id="SSF90123">
    <property type="entry name" value="ABC transporter transmembrane region"/>
    <property type="match status" value="1"/>
</dbReference>
<dbReference type="InterPro" id="IPR036640">
    <property type="entry name" value="ABC1_TM_sf"/>
</dbReference>
<dbReference type="InterPro" id="IPR027417">
    <property type="entry name" value="P-loop_NTPase"/>
</dbReference>
<dbReference type="InterPro" id="IPR017871">
    <property type="entry name" value="ABC_transporter-like_CS"/>
</dbReference>
<dbReference type="STRING" id="1244108.SAMN05444004_1269"/>
<dbReference type="GO" id="GO:0005524">
    <property type="term" value="F:ATP binding"/>
    <property type="evidence" value="ECO:0007669"/>
    <property type="project" value="UniProtKB-KW"/>
</dbReference>
<keyword evidence="3" id="KW-0547">Nucleotide-binding</keyword>
<protein>
    <submittedName>
        <fullName evidence="8">ATP-binding cassette, subfamily C</fullName>
    </submittedName>
</protein>
<organism evidence="8 9">
    <name type="scientific">Jannaschia faecimaris</name>
    <dbReference type="NCBI Taxonomy" id="1244108"/>
    <lineage>
        <taxon>Bacteria</taxon>
        <taxon>Pseudomonadati</taxon>
        <taxon>Pseudomonadota</taxon>
        <taxon>Alphaproteobacteria</taxon>
        <taxon>Rhodobacterales</taxon>
        <taxon>Roseobacteraceae</taxon>
        <taxon>Jannaschia</taxon>
    </lineage>
</organism>
<dbReference type="AlphaFoldDB" id="A0A1H3U8X5"/>
<reference evidence="9" key="1">
    <citation type="submission" date="2016-10" db="EMBL/GenBank/DDBJ databases">
        <authorList>
            <person name="Varghese N."/>
            <person name="Submissions S."/>
        </authorList>
    </citation>
    <scope>NUCLEOTIDE SEQUENCE [LARGE SCALE GENOMIC DNA]</scope>
    <source>
        <strain evidence="9">DSM 100420</strain>
    </source>
</reference>
<evidence type="ECO:0000256" key="5">
    <source>
        <dbReference type="ARBA" id="ARBA00022989"/>
    </source>
</evidence>
<keyword evidence="4 8" id="KW-0067">ATP-binding</keyword>